<gene>
    <name evidence="1" type="ORF">AF331_03295</name>
</gene>
<sequence>MTSYILEHVRMVGGSEPVSILVEEGIISAIRRSFPQYRFMRVDVSPFIMGPSHVFCDLDYPGHLIHQGSMDDFIGKGCTTILTAFHLEYEYRFEENWRGIKKTMESSPLDFIIGMKTAPQRITPGIIRQCRSRRVPVIWTDIMDIDALLAVPWGWIREALNHYPITFVPFFSTEPDTKTRERHLRIWQNTMKSVKIPHIGLPIGQKVPLDDEVLKKIGIYPHRGILSPGREISYNLYLEKDEEGDLLVRDTQLVLKCTMSKGECLFLDGRPIACEGKGEEIVIRTPGFFVEPTPYRL</sequence>
<dbReference type="Proteomes" id="UP000037405">
    <property type="component" value="Unassembled WGS sequence"/>
</dbReference>
<name>A0A0M0GNZ2_9BACI</name>
<evidence type="ECO:0000313" key="2">
    <source>
        <dbReference type="Proteomes" id="UP000037405"/>
    </source>
</evidence>
<keyword evidence="2" id="KW-1185">Reference proteome</keyword>
<comment type="caution">
    <text evidence="1">The sequence shown here is derived from an EMBL/GenBank/DDBJ whole genome shotgun (WGS) entry which is preliminary data.</text>
</comment>
<dbReference type="PATRIC" id="fig|189381.12.peg.753"/>
<dbReference type="EMBL" id="LGUE01000001">
    <property type="protein sequence ID" value="KON91554.1"/>
    <property type="molecule type" value="Genomic_DNA"/>
</dbReference>
<dbReference type="STRING" id="189381.GCA_900166615_03645"/>
<dbReference type="OrthoDB" id="2959323at2"/>
<dbReference type="RefSeq" id="WP_053426740.1">
    <property type="nucleotide sequence ID" value="NZ_JAMQJB010000008.1"/>
</dbReference>
<evidence type="ECO:0000313" key="1">
    <source>
        <dbReference type="EMBL" id="KON91554.1"/>
    </source>
</evidence>
<reference evidence="2" key="1">
    <citation type="submission" date="2015-07" db="EMBL/GenBank/DDBJ databases">
        <title>Fjat-14235 jcm11544.</title>
        <authorList>
            <person name="Liu B."/>
            <person name="Wang J."/>
            <person name="Zhu Y."/>
            <person name="Liu G."/>
            <person name="Chen Q."/>
            <person name="Chen Z."/>
            <person name="Lan J."/>
            <person name="Che J."/>
            <person name="Ge C."/>
            <person name="Shi H."/>
            <person name="Pan Z."/>
            <person name="Liu X."/>
        </authorList>
    </citation>
    <scope>NUCLEOTIDE SEQUENCE [LARGE SCALE GENOMIC DNA]</scope>
    <source>
        <strain evidence="2">JCM 11544</strain>
    </source>
</reference>
<dbReference type="AlphaFoldDB" id="A0A0M0GNZ2"/>
<accession>A0A0M0GNZ2</accession>
<organism evidence="1 2">
    <name type="scientific">Rossellomorea marisflavi</name>
    <dbReference type="NCBI Taxonomy" id="189381"/>
    <lineage>
        <taxon>Bacteria</taxon>
        <taxon>Bacillati</taxon>
        <taxon>Bacillota</taxon>
        <taxon>Bacilli</taxon>
        <taxon>Bacillales</taxon>
        <taxon>Bacillaceae</taxon>
        <taxon>Rossellomorea</taxon>
    </lineage>
</organism>
<proteinExistence type="predicted"/>
<protein>
    <submittedName>
        <fullName evidence="1">Uncharacterized protein</fullName>
    </submittedName>
</protein>